<keyword evidence="3" id="KW-1185">Reference proteome</keyword>
<accession>A0A8W8M2S9</accession>
<protein>
    <submittedName>
        <fullName evidence="2">Uncharacterized protein</fullName>
    </submittedName>
</protein>
<feature type="region of interest" description="Disordered" evidence="1">
    <location>
        <begin position="1"/>
        <end position="52"/>
    </location>
</feature>
<dbReference type="Proteomes" id="UP000005408">
    <property type="component" value="Unassembled WGS sequence"/>
</dbReference>
<name>A0A8W8M2S9_MAGGI</name>
<evidence type="ECO:0000313" key="2">
    <source>
        <dbReference type="EnsemblMetazoa" id="G31339.1:cds"/>
    </source>
</evidence>
<reference evidence="2" key="1">
    <citation type="submission" date="2022-08" db="UniProtKB">
        <authorList>
            <consortium name="EnsemblMetazoa"/>
        </authorList>
    </citation>
    <scope>IDENTIFICATION</scope>
    <source>
        <strain evidence="2">05x7-T-G4-1.051#20</strain>
    </source>
</reference>
<feature type="compositionally biased region" description="Basic and acidic residues" evidence="1">
    <location>
        <begin position="1"/>
        <end position="10"/>
    </location>
</feature>
<dbReference type="AlphaFoldDB" id="A0A8W8M2S9"/>
<organism evidence="2 3">
    <name type="scientific">Magallana gigas</name>
    <name type="common">Pacific oyster</name>
    <name type="synonym">Crassostrea gigas</name>
    <dbReference type="NCBI Taxonomy" id="29159"/>
    <lineage>
        <taxon>Eukaryota</taxon>
        <taxon>Metazoa</taxon>
        <taxon>Spiralia</taxon>
        <taxon>Lophotrochozoa</taxon>
        <taxon>Mollusca</taxon>
        <taxon>Bivalvia</taxon>
        <taxon>Autobranchia</taxon>
        <taxon>Pteriomorphia</taxon>
        <taxon>Ostreida</taxon>
        <taxon>Ostreoidea</taxon>
        <taxon>Ostreidae</taxon>
        <taxon>Magallana</taxon>
    </lineage>
</organism>
<evidence type="ECO:0000256" key="1">
    <source>
        <dbReference type="SAM" id="MobiDB-lite"/>
    </source>
</evidence>
<dbReference type="EnsemblMetazoa" id="G31339.1">
    <property type="protein sequence ID" value="G31339.1:cds"/>
    <property type="gene ID" value="G31339"/>
</dbReference>
<sequence>MDNILRDDSRATPPKPGGRDSEDSAPSLGGQDSGGIPSGHEAGSLPSETQVEVMGVNKNKQVCSPVCLLLEGLDKNQAAIFGASTGESNF</sequence>
<evidence type="ECO:0000313" key="3">
    <source>
        <dbReference type="Proteomes" id="UP000005408"/>
    </source>
</evidence>
<proteinExistence type="predicted"/>